<accession>A0A9J6GGP2</accession>
<gene>
    <name evidence="5" type="ORF">HPB48_003476</name>
</gene>
<dbReference type="Gene3D" id="1.10.10.10">
    <property type="entry name" value="Winged helix-like DNA-binding domain superfamily/Winged helix DNA-binding domain"/>
    <property type="match status" value="1"/>
</dbReference>
<dbReference type="InterPro" id="IPR006630">
    <property type="entry name" value="La_HTH"/>
</dbReference>
<dbReference type="GO" id="GO:0005829">
    <property type="term" value="C:cytosol"/>
    <property type="evidence" value="ECO:0007669"/>
    <property type="project" value="TreeGrafter"/>
</dbReference>
<dbReference type="PANTHER" id="PTHR22792">
    <property type="entry name" value="LUPUS LA PROTEIN-RELATED"/>
    <property type="match status" value="1"/>
</dbReference>
<dbReference type="GO" id="GO:0010494">
    <property type="term" value="C:cytoplasmic stress granule"/>
    <property type="evidence" value="ECO:0007669"/>
    <property type="project" value="TreeGrafter"/>
</dbReference>
<feature type="region of interest" description="Disordered" evidence="3">
    <location>
        <begin position="608"/>
        <end position="648"/>
    </location>
</feature>
<dbReference type="SMART" id="SM00684">
    <property type="entry name" value="DM15"/>
    <property type="match status" value="3"/>
</dbReference>
<dbReference type="SMART" id="SM00715">
    <property type="entry name" value="LA"/>
    <property type="match status" value="1"/>
</dbReference>
<feature type="region of interest" description="Disordered" evidence="3">
    <location>
        <begin position="410"/>
        <end position="433"/>
    </location>
</feature>
<feature type="region of interest" description="Disordered" evidence="3">
    <location>
        <begin position="211"/>
        <end position="271"/>
    </location>
</feature>
<evidence type="ECO:0000313" key="5">
    <source>
        <dbReference type="EMBL" id="KAH9373524.1"/>
    </source>
</evidence>
<dbReference type="InterPro" id="IPR006607">
    <property type="entry name" value="DM15"/>
</dbReference>
<dbReference type="AlphaFoldDB" id="A0A9J6GGP2"/>
<dbReference type="PROSITE" id="PS50961">
    <property type="entry name" value="HTH_LA"/>
    <property type="match status" value="1"/>
</dbReference>
<dbReference type="InterPro" id="IPR045180">
    <property type="entry name" value="La_dom_prot"/>
</dbReference>
<sequence length="648" mass="75381">MRGVKFRTLHAFGARKRSMKLLRMAKKVVMNLVLCRRPRGSSKPWIPTLYLLSLQVKLQLLAVIQGVPECMWMGVAGTGRGSCPVVGLCCRRPWGDEEEGFSPASFLGTYYFNQGYMRVDEVTLREYVRKQVEYYFSEENLQRDFFLRRKMDAQGYLPLSLIASFHRIQALTQDVGLVLEVVPLLELREEVKVRTVRDPLRWPLPQAPPLHPDVPAFVPGQPYPPAASGDDADTEEPPPADWGWKEVRRRSRGQRTRASSHPSVAPDREELEFQFDEELQRAPDGRNNTFTDWSDDSDYEFSDTEVNKILIVTQTPPPPAPSGLRKHEGYDRTADFTSRVKMTQELAQVINDGLYYYEDDLWNQVERQEQQLYRTVELVSQEERWAPRAAWGAGRTPRKDPRVAPRFYPVVKEGKPDTPRKQKTRHSSNPPVEHHVGWVLDVREHRTRTTSAAAADEAVYGSTPHSLPAFEHPSHALLKENGFTQLVYHKYRSRCLKERKRLGPGQSAEMNTLFRFWSFFLREHFNRKMYEEFRRLALEDARAGYRYGLECLFRFYSYGLEKHFRQELYEDFQQETLRDCAQGQLYGLEKFWAFRKYYRLSHQCPCSEEGRETSAFDDDPGPSPCRGSRIPPDWGHRPAGEQSPRWET</sequence>
<reference evidence="5 6" key="1">
    <citation type="journal article" date="2020" name="Cell">
        <title>Large-Scale Comparative Analyses of Tick Genomes Elucidate Their Genetic Diversity and Vector Capacities.</title>
        <authorList>
            <consortium name="Tick Genome and Microbiome Consortium (TIGMIC)"/>
            <person name="Jia N."/>
            <person name="Wang J."/>
            <person name="Shi W."/>
            <person name="Du L."/>
            <person name="Sun Y."/>
            <person name="Zhan W."/>
            <person name="Jiang J.F."/>
            <person name="Wang Q."/>
            <person name="Zhang B."/>
            <person name="Ji P."/>
            <person name="Bell-Sakyi L."/>
            <person name="Cui X.M."/>
            <person name="Yuan T.T."/>
            <person name="Jiang B.G."/>
            <person name="Yang W.F."/>
            <person name="Lam T.T."/>
            <person name="Chang Q.C."/>
            <person name="Ding S.J."/>
            <person name="Wang X.J."/>
            <person name="Zhu J.G."/>
            <person name="Ruan X.D."/>
            <person name="Zhao L."/>
            <person name="Wei J.T."/>
            <person name="Ye R.Z."/>
            <person name="Que T.C."/>
            <person name="Du C.H."/>
            <person name="Zhou Y.H."/>
            <person name="Cheng J.X."/>
            <person name="Dai P.F."/>
            <person name="Guo W.B."/>
            <person name="Han X.H."/>
            <person name="Huang E.J."/>
            <person name="Li L.F."/>
            <person name="Wei W."/>
            <person name="Gao Y.C."/>
            <person name="Liu J.Z."/>
            <person name="Shao H.Z."/>
            <person name="Wang X."/>
            <person name="Wang C.C."/>
            <person name="Yang T.C."/>
            <person name="Huo Q.B."/>
            <person name="Li W."/>
            <person name="Chen H.Y."/>
            <person name="Chen S.E."/>
            <person name="Zhou L.G."/>
            <person name="Ni X.B."/>
            <person name="Tian J.H."/>
            <person name="Sheng Y."/>
            <person name="Liu T."/>
            <person name="Pan Y.S."/>
            <person name="Xia L.Y."/>
            <person name="Li J."/>
            <person name="Zhao F."/>
            <person name="Cao W.C."/>
        </authorList>
    </citation>
    <scope>NUCLEOTIDE SEQUENCE [LARGE SCALE GENOMIC DNA]</scope>
    <source>
        <strain evidence="5">HaeL-2018</strain>
    </source>
</reference>
<organism evidence="5 6">
    <name type="scientific">Haemaphysalis longicornis</name>
    <name type="common">Bush tick</name>
    <dbReference type="NCBI Taxonomy" id="44386"/>
    <lineage>
        <taxon>Eukaryota</taxon>
        <taxon>Metazoa</taxon>
        <taxon>Ecdysozoa</taxon>
        <taxon>Arthropoda</taxon>
        <taxon>Chelicerata</taxon>
        <taxon>Arachnida</taxon>
        <taxon>Acari</taxon>
        <taxon>Parasitiformes</taxon>
        <taxon>Ixodida</taxon>
        <taxon>Ixodoidea</taxon>
        <taxon>Ixodidae</taxon>
        <taxon>Haemaphysalinae</taxon>
        <taxon>Haemaphysalis</taxon>
    </lineage>
</organism>
<dbReference type="InterPro" id="IPR036388">
    <property type="entry name" value="WH-like_DNA-bd_sf"/>
</dbReference>
<dbReference type="OMA" id="IGEWHEV"/>
<evidence type="ECO:0000259" key="4">
    <source>
        <dbReference type="PROSITE" id="PS50961"/>
    </source>
</evidence>
<name>A0A9J6GGP2_HAELO</name>
<comment type="caution">
    <text evidence="5">The sequence shown here is derived from an EMBL/GenBank/DDBJ whole genome shotgun (WGS) entry which is preliminary data.</text>
</comment>
<dbReference type="EMBL" id="JABSTR010000006">
    <property type="protein sequence ID" value="KAH9373524.1"/>
    <property type="molecule type" value="Genomic_DNA"/>
</dbReference>
<evidence type="ECO:0000256" key="2">
    <source>
        <dbReference type="PROSITE-ProRule" id="PRU00332"/>
    </source>
</evidence>
<evidence type="ECO:0000256" key="1">
    <source>
        <dbReference type="ARBA" id="ARBA00022884"/>
    </source>
</evidence>
<evidence type="ECO:0000256" key="3">
    <source>
        <dbReference type="SAM" id="MobiDB-lite"/>
    </source>
</evidence>
<dbReference type="Pfam" id="PF05383">
    <property type="entry name" value="La"/>
    <property type="match status" value="1"/>
</dbReference>
<dbReference type="GO" id="GO:0048255">
    <property type="term" value="P:mRNA stabilization"/>
    <property type="evidence" value="ECO:0007669"/>
    <property type="project" value="InterPro"/>
</dbReference>
<dbReference type="InterPro" id="IPR036390">
    <property type="entry name" value="WH_DNA-bd_sf"/>
</dbReference>
<dbReference type="GO" id="GO:0000339">
    <property type="term" value="F:RNA cap binding"/>
    <property type="evidence" value="ECO:0007669"/>
    <property type="project" value="InterPro"/>
</dbReference>
<dbReference type="Proteomes" id="UP000821853">
    <property type="component" value="Chromosome 4"/>
</dbReference>
<feature type="compositionally biased region" description="Basic and acidic residues" evidence="3">
    <location>
        <begin position="634"/>
        <end position="648"/>
    </location>
</feature>
<feature type="domain" description="HTH La-type RNA-binding" evidence="4">
    <location>
        <begin position="118"/>
        <end position="208"/>
    </location>
</feature>
<keyword evidence="1 2" id="KW-0694">RNA-binding</keyword>
<dbReference type="SUPFAM" id="SSF46785">
    <property type="entry name" value="Winged helix' DNA-binding domain"/>
    <property type="match status" value="1"/>
</dbReference>
<dbReference type="PANTHER" id="PTHR22792:SF132">
    <property type="entry name" value="LA-RELATED PROTEIN 1"/>
    <property type="match status" value="1"/>
</dbReference>
<proteinExistence type="predicted"/>
<dbReference type="Pfam" id="PF21071">
    <property type="entry name" value="LARP1_HEAT"/>
    <property type="match status" value="1"/>
</dbReference>
<dbReference type="VEuPathDB" id="VectorBase:HLOH_051867"/>
<protein>
    <recommendedName>
        <fullName evidence="4">HTH La-type RNA-binding domain-containing protein</fullName>
    </recommendedName>
</protein>
<keyword evidence="6" id="KW-1185">Reference proteome</keyword>
<dbReference type="OrthoDB" id="340227at2759"/>
<dbReference type="GO" id="GO:0045727">
    <property type="term" value="P:positive regulation of translation"/>
    <property type="evidence" value="ECO:0007669"/>
    <property type="project" value="TreeGrafter"/>
</dbReference>
<evidence type="ECO:0000313" key="6">
    <source>
        <dbReference type="Proteomes" id="UP000821853"/>
    </source>
</evidence>